<dbReference type="AlphaFoldDB" id="A0A0E9UJC3"/>
<organism evidence="1">
    <name type="scientific">Anguilla anguilla</name>
    <name type="common">European freshwater eel</name>
    <name type="synonym">Muraena anguilla</name>
    <dbReference type="NCBI Taxonomy" id="7936"/>
    <lineage>
        <taxon>Eukaryota</taxon>
        <taxon>Metazoa</taxon>
        <taxon>Chordata</taxon>
        <taxon>Craniata</taxon>
        <taxon>Vertebrata</taxon>
        <taxon>Euteleostomi</taxon>
        <taxon>Actinopterygii</taxon>
        <taxon>Neopterygii</taxon>
        <taxon>Teleostei</taxon>
        <taxon>Anguilliformes</taxon>
        <taxon>Anguillidae</taxon>
        <taxon>Anguilla</taxon>
    </lineage>
</organism>
<reference evidence="1" key="1">
    <citation type="submission" date="2014-11" db="EMBL/GenBank/DDBJ databases">
        <authorList>
            <person name="Amaro Gonzalez C."/>
        </authorList>
    </citation>
    <scope>NUCLEOTIDE SEQUENCE</scope>
</reference>
<proteinExistence type="predicted"/>
<reference evidence="1" key="2">
    <citation type="journal article" date="2015" name="Fish Shellfish Immunol.">
        <title>Early steps in the European eel (Anguilla anguilla)-Vibrio vulnificus interaction in the gills: Role of the RtxA13 toxin.</title>
        <authorList>
            <person name="Callol A."/>
            <person name="Pajuelo D."/>
            <person name="Ebbesson L."/>
            <person name="Teles M."/>
            <person name="MacKenzie S."/>
            <person name="Amaro C."/>
        </authorList>
    </citation>
    <scope>NUCLEOTIDE SEQUENCE</scope>
</reference>
<name>A0A0E9UJC3_ANGAN</name>
<protein>
    <submittedName>
        <fullName evidence="1">Uncharacterized protein</fullName>
    </submittedName>
</protein>
<evidence type="ECO:0000313" key="1">
    <source>
        <dbReference type="EMBL" id="JAH65365.1"/>
    </source>
</evidence>
<sequence>MSVHGCPANLLIRHNEPSEGKIKREAVSVCLTGRRKVFRRWCIINHSCVHSYKHACFM</sequence>
<accession>A0A0E9UJC3</accession>
<dbReference type="EMBL" id="GBXM01043212">
    <property type="protein sequence ID" value="JAH65365.1"/>
    <property type="molecule type" value="Transcribed_RNA"/>
</dbReference>